<sequence>MNPATPVRWRAIGALTAVSALAQIGQFGIGFMVLPVWLAHHGLDAPRAGLFSAAQWAGMVAGLLAAPHLAERIGAKATVTLGLAASIVAFATIGWLAWPWWLIPGMLTGLGIGLRWIANETWLYRLVPERASGRVVGIHEALIAAAGVIGPALATWCAVDGRITFGAGALFTFAAAIPLWLTAAESRRPNAARSSGRPANPLAAPTTPQTRELALQPHLPAHVATEPAKARSQTTAIGPLVCLGMVVVAFGGLGDGALYGLFPLFADGRGLSATQTATLLTCFGIGGMALQFPVGWFAQRVSLAAAVVVCAAASALAVVSFALAAPASGLLAASAVLLGGMNSAFITLGMFAAASGDKAALTRNMRLVSLTFTVSSIAGPLLAGFAMKALGSDMLMWQLALASGALAIYTLGLLEGRRQPREASSAS</sequence>
<evidence type="ECO:0000256" key="1">
    <source>
        <dbReference type="ARBA" id="ARBA00022692"/>
    </source>
</evidence>
<feature type="transmembrane region" description="Helical" evidence="4">
    <location>
        <begin position="367"/>
        <end position="389"/>
    </location>
</feature>
<name>A0A1N6HJD1_9BURK</name>
<feature type="transmembrane region" description="Helical" evidence="4">
    <location>
        <begin position="330"/>
        <end position="355"/>
    </location>
</feature>
<feature type="transmembrane region" description="Helical" evidence="4">
    <location>
        <begin position="277"/>
        <end position="296"/>
    </location>
</feature>
<feature type="transmembrane region" description="Helical" evidence="4">
    <location>
        <begin position="165"/>
        <end position="184"/>
    </location>
</feature>
<feature type="transmembrane region" description="Helical" evidence="4">
    <location>
        <begin position="395"/>
        <end position="414"/>
    </location>
</feature>
<organism evidence="5 6">
    <name type="scientific">Paraburkholderia phenazinium</name>
    <dbReference type="NCBI Taxonomy" id="60549"/>
    <lineage>
        <taxon>Bacteria</taxon>
        <taxon>Pseudomonadati</taxon>
        <taxon>Pseudomonadota</taxon>
        <taxon>Betaproteobacteria</taxon>
        <taxon>Burkholderiales</taxon>
        <taxon>Burkholderiaceae</taxon>
        <taxon>Paraburkholderia</taxon>
    </lineage>
</organism>
<feature type="transmembrane region" description="Helical" evidence="4">
    <location>
        <begin position="77"/>
        <end position="95"/>
    </location>
</feature>
<dbReference type="InterPro" id="IPR036259">
    <property type="entry name" value="MFS_trans_sf"/>
</dbReference>
<dbReference type="Gene3D" id="1.20.1250.20">
    <property type="entry name" value="MFS general substrate transporter like domains"/>
    <property type="match status" value="2"/>
</dbReference>
<evidence type="ECO:0000313" key="5">
    <source>
        <dbReference type="EMBL" id="SIO19843.1"/>
    </source>
</evidence>
<gene>
    <name evidence="5" type="ORF">SAMN05444165_1406</name>
</gene>
<keyword evidence="3 4" id="KW-0472">Membrane</keyword>
<proteinExistence type="predicted"/>
<evidence type="ECO:0000313" key="6">
    <source>
        <dbReference type="Proteomes" id="UP000185151"/>
    </source>
</evidence>
<evidence type="ECO:0000256" key="2">
    <source>
        <dbReference type="ARBA" id="ARBA00022989"/>
    </source>
</evidence>
<dbReference type="GO" id="GO:0022857">
    <property type="term" value="F:transmembrane transporter activity"/>
    <property type="evidence" value="ECO:0007669"/>
    <property type="project" value="InterPro"/>
</dbReference>
<dbReference type="GO" id="GO:0005886">
    <property type="term" value="C:plasma membrane"/>
    <property type="evidence" value="ECO:0007669"/>
    <property type="project" value="TreeGrafter"/>
</dbReference>
<accession>A0A1N6HJD1</accession>
<feature type="transmembrane region" description="Helical" evidence="4">
    <location>
        <begin position="50"/>
        <end position="70"/>
    </location>
</feature>
<keyword evidence="2 4" id="KW-1133">Transmembrane helix</keyword>
<evidence type="ECO:0000256" key="4">
    <source>
        <dbReference type="SAM" id="Phobius"/>
    </source>
</evidence>
<dbReference type="PANTHER" id="PTHR23521:SF2">
    <property type="entry name" value="TRANSPORTER MFS SUPERFAMILY"/>
    <property type="match status" value="1"/>
</dbReference>
<keyword evidence="1 4" id="KW-0812">Transmembrane</keyword>
<feature type="transmembrane region" description="Helical" evidence="4">
    <location>
        <begin position="303"/>
        <end position="324"/>
    </location>
</feature>
<dbReference type="RefSeq" id="WP_083640279.1">
    <property type="nucleotide sequence ID" value="NZ_FSRU01000001.1"/>
</dbReference>
<dbReference type="PANTHER" id="PTHR23521">
    <property type="entry name" value="TRANSPORTER MFS SUPERFAMILY"/>
    <property type="match status" value="1"/>
</dbReference>
<reference evidence="5 6" key="1">
    <citation type="submission" date="2016-11" db="EMBL/GenBank/DDBJ databases">
        <authorList>
            <person name="Jaros S."/>
            <person name="Januszkiewicz K."/>
            <person name="Wedrychowicz H."/>
        </authorList>
    </citation>
    <scope>NUCLEOTIDE SEQUENCE [LARGE SCALE GENOMIC DNA]</scope>
    <source>
        <strain evidence="5 6">GAS95</strain>
    </source>
</reference>
<dbReference type="Pfam" id="PF07690">
    <property type="entry name" value="MFS_1"/>
    <property type="match status" value="1"/>
</dbReference>
<evidence type="ECO:0000256" key="3">
    <source>
        <dbReference type="ARBA" id="ARBA00023136"/>
    </source>
</evidence>
<dbReference type="AlphaFoldDB" id="A0A1N6HJD1"/>
<dbReference type="OrthoDB" id="9810614at2"/>
<dbReference type="SUPFAM" id="SSF103473">
    <property type="entry name" value="MFS general substrate transporter"/>
    <property type="match status" value="1"/>
</dbReference>
<protein>
    <submittedName>
        <fullName evidence="5">Predicted arabinose efflux permease, MFS family</fullName>
    </submittedName>
</protein>
<feature type="transmembrane region" description="Helical" evidence="4">
    <location>
        <begin position="240"/>
        <end position="265"/>
    </location>
</feature>
<dbReference type="InterPro" id="IPR011701">
    <property type="entry name" value="MFS"/>
</dbReference>
<feature type="transmembrane region" description="Helical" evidence="4">
    <location>
        <begin position="12"/>
        <end position="38"/>
    </location>
</feature>
<keyword evidence="6" id="KW-1185">Reference proteome</keyword>
<dbReference type="Proteomes" id="UP000185151">
    <property type="component" value="Unassembled WGS sequence"/>
</dbReference>
<dbReference type="EMBL" id="FSRU01000001">
    <property type="protein sequence ID" value="SIO19843.1"/>
    <property type="molecule type" value="Genomic_DNA"/>
</dbReference>